<keyword evidence="1" id="KW-0479">Metal-binding</keyword>
<evidence type="ECO:0000256" key="1">
    <source>
        <dbReference type="ARBA" id="ARBA00022723"/>
    </source>
</evidence>
<evidence type="ECO:0000256" key="3">
    <source>
        <dbReference type="ARBA" id="ARBA00022833"/>
    </source>
</evidence>
<dbReference type="InterPro" id="IPR036236">
    <property type="entry name" value="Znf_C2H2_sf"/>
</dbReference>
<accession>A0AA39FZD6</accession>
<dbReference type="GO" id="GO:0008270">
    <property type="term" value="F:zinc ion binding"/>
    <property type="evidence" value="ECO:0007669"/>
    <property type="project" value="UniProtKB-KW"/>
</dbReference>
<gene>
    <name evidence="5" type="ORF">PV327_007537</name>
</gene>
<feature type="domain" description="CHHC U11-48K-type" evidence="4">
    <location>
        <begin position="42"/>
        <end position="69"/>
    </location>
</feature>
<dbReference type="AlphaFoldDB" id="A0AA39FZD6"/>
<dbReference type="Proteomes" id="UP001168972">
    <property type="component" value="Unassembled WGS sequence"/>
</dbReference>
<dbReference type="InterPro" id="IPR051591">
    <property type="entry name" value="UPF0224_FAM112_RNA_Proc"/>
</dbReference>
<dbReference type="EMBL" id="JAQQBR010000004">
    <property type="protein sequence ID" value="KAK0178665.1"/>
    <property type="molecule type" value="Genomic_DNA"/>
</dbReference>
<reference evidence="5" key="1">
    <citation type="journal article" date="2023" name="bioRxiv">
        <title>Scaffold-level genome assemblies of two parasitoid biocontrol wasps reveal the parthenogenesis mechanism and an associated novel virus.</title>
        <authorList>
            <person name="Inwood S."/>
            <person name="Skelly J."/>
            <person name="Guhlin J."/>
            <person name="Harrop T."/>
            <person name="Goldson S."/>
            <person name="Dearden P."/>
        </authorList>
    </citation>
    <scope>NUCLEOTIDE SEQUENCE</scope>
    <source>
        <strain evidence="5">Lincoln</strain>
        <tissue evidence="5">Whole body</tissue>
    </source>
</reference>
<evidence type="ECO:0000259" key="4">
    <source>
        <dbReference type="PROSITE" id="PS51800"/>
    </source>
</evidence>
<dbReference type="PANTHER" id="PTHR21402">
    <property type="entry name" value="GAMETOCYTE SPECIFIC FACTOR 1-RELATED"/>
    <property type="match status" value="1"/>
</dbReference>
<keyword evidence="2" id="KW-0863">Zinc-finger</keyword>
<proteinExistence type="predicted"/>
<evidence type="ECO:0000313" key="6">
    <source>
        <dbReference type="Proteomes" id="UP001168972"/>
    </source>
</evidence>
<dbReference type="PROSITE" id="PS51800">
    <property type="entry name" value="ZF_CHHC_U11_48K"/>
    <property type="match status" value="2"/>
</dbReference>
<reference evidence="5" key="2">
    <citation type="submission" date="2023-03" db="EMBL/GenBank/DDBJ databases">
        <authorList>
            <person name="Inwood S.N."/>
            <person name="Skelly J.G."/>
            <person name="Guhlin J."/>
            <person name="Harrop T.W.R."/>
            <person name="Goldson S.G."/>
            <person name="Dearden P.K."/>
        </authorList>
    </citation>
    <scope>NUCLEOTIDE SEQUENCE</scope>
    <source>
        <strain evidence="5">Lincoln</strain>
        <tissue evidence="5">Whole body</tissue>
    </source>
</reference>
<protein>
    <recommendedName>
        <fullName evidence="4">CHHC U11-48K-type domain-containing protein</fullName>
    </recommendedName>
</protein>
<evidence type="ECO:0000256" key="2">
    <source>
        <dbReference type="ARBA" id="ARBA00022771"/>
    </source>
</evidence>
<dbReference type="Pfam" id="PF05253">
    <property type="entry name" value="zf-U11-48K"/>
    <property type="match status" value="2"/>
</dbReference>
<feature type="domain" description="CHHC U11-48K-type" evidence="4">
    <location>
        <begin position="10"/>
        <end position="37"/>
    </location>
</feature>
<sequence length="222" mass="25017">MQGYEKESSAIICPYDKNHIIHKSRIQRHLTRCSRNYPPNYLETCPFNATHLMIADEMASHIEQCPDRKYIDSERYFVEMKNHGSLKSCPPSKAELCDDIYSDIWADSDQSINDYNCDASIISDSSTVLPRTGKLDRRPYGYSEAMMLEVNDLSHTEDVESVTSSMGRGKYLLGQKKHTRQVGKGRGGYVYGEMMKVGTSAVTDVEDLESVTSSIGRGGTIY</sequence>
<dbReference type="InterPro" id="IPR022776">
    <property type="entry name" value="TRM13/UPF0224_CHHC_Znf_dom"/>
</dbReference>
<dbReference type="PANTHER" id="PTHR21402:SF5">
    <property type="entry name" value="GAMETOCYTE SPECIFIC FACTOR 1"/>
    <property type="match status" value="1"/>
</dbReference>
<comment type="caution">
    <text evidence="5">The sequence shown here is derived from an EMBL/GenBank/DDBJ whole genome shotgun (WGS) entry which is preliminary data.</text>
</comment>
<organism evidence="5 6">
    <name type="scientific">Microctonus hyperodae</name>
    <name type="common">Parasitoid wasp</name>
    <dbReference type="NCBI Taxonomy" id="165561"/>
    <lineage>
        <taxon>Eukaryota</taxon>
        <taxon>Metazoa</taxon>
        <taxon>Ecdysozoa</taxon>
        <taxon>Arthropoda</taxon>
        <taxon>Hexapoda</taxon>
        <taxon>Insecta</taxon>
        <taxon>Pterygota</taxon>
        <taxon>Neoptera</taxon>
        <taxon>Endopterygota</taxon>
        <taxon>Hymenoptera</taxon>
        <taxon>Apocrita</taxon>
        <taxon>Ichneumonoidea</taxon>
        <taxon>Braconidae</taxon>
        <taxon>Euphorinae</taxon>
        <taxon>Microctonus</taxon>
    </lineage>
</organism>
<name>A0AA39FZD6_MICHY</name>
<keyword evidence="3" id="KW-0862">Zinc</keyword>
<dbReference type="SUPFAM" id="SSF57667">
    <property type="entry name" value="beta-beta-alpha zinc fingers"/>
    <property type="match status" value="1"/>
</dbReference>
<keyword evidence="6" id="KW-1185">Reference proteome</keyword>
<evidence type="ECO:0000313" key="5">
    <source>
        <dbReference type="EMBL" id="KAK0178665.1"/>
    </source>
</evidence>